<evidence type="ECO:0000259" key="2">
    <source>
        <dbReference type="SMART" id="SM01080"/>
    </source>
</evidence>
<accession>A0ABU1VP31</accession>
<sequence>MLRKSIFQRIESLFEAAMARLGHSFIDFWGAMQQRYRRVYALVALRLRYAFFPLLALGALGWLAWDWQHERQLASAEDAIFDQIIGFRPWEPKPSRKVVVVEIDECSIQYMREQGAGGWPWSRQLHADLIDALDRAGVRAVGFDVQFADASAQDPLGDTTLDAIAEGGAGRFVFGTTRLHPDYDPGSPLHASQAPSSYPLVAHPRNDPPVALLLPYGKAMAKNSALLNVARGRDGVLRDVPLHEQMGDWALASMPLRLATGGNANAMAAFPDSVRIDWRTRSKLPFVSAADLLTGRPICRPPSEPLPALSGRTVLVGYTAAGLNDAKPTPAGLMPGVEVHAEATEALLAGSAIWLPPAWVKYALAALLLLLTTFAFFRGEPAYEIDDVFVATNLVLLVAAFVGLTAFRVFFDIFAAIGFVSLYFGLCRLYAAVQRGRAIGNNDFRKQFDPARDRVLAFARVRFVPDPHVNPRGLERRLREYRRRLRRYVHGGIDAVMLDGVVERKSWLWEAMEDVTVLIWSAPDRATAAAAAERELDGLHAHLIAHDDVLPDDGSVHVAILFSETGGPDKDSFKDFFEVRAKVRGTLGRLLAERTEWPLSARNTLSSR</sequence>
<feature type="transmembrane region" description="Helical" evidence="1">
    <location>
        <begin position="413"/>
        <end position="431"/>
    </location>
</feature>
<keyword evidence="1" id="KW-0812">Transmembrane</keyword>
<feature type="transmembrane region" description="Helical" evidence="1">
    <location>
        <begin position="359"/>
        <end position="377"/>
    </location>
</feature>
<evidence type="ECO:0000313" key="3">
    <source>
        <dbReference type="EMBL" id="MDR7099246.1"/>
    </source>
</evidence>
<keyword evidence="1" id="KW-0472">Membrane</keyword>
<gene>
    <name evidence="3" type="ORF">J2X04_001593</name>
</gene>
<reference evidence="3 4" key="1">
    <citation type="submission" date="2023-07" db="EMBL/GenBank/DDBJ databases">
        <title>Sorghum-associated microbial communities from plants grown in Nebraska, USA.</title>
        <authorList>
            <person name="Schachtman D."/>
        </authorList>
    </citation>
    <scope>NUCLEOTIDE SEQUENCE [LARGE SCALE GENOMIC DNA]</scope>
    <source>
        <strain evidence="3 4">BE187</strain>
    </source>
</reference>
<dbReference type="InterPro" id="IPR007890">
    <property type="entry name" value="CHASE2"/>
</dbReference>
<feature type="transmembrane region" description="Helical" evidence="1">
    <location>
        <begin position="39"/>
        <end position="65"/>
    </location>
</feature>
<evidence type="ECO:0000256" key="1">
    <source>
        <dbReference type="SAM" id="Phobius"/>
    </source>
</evidence>
<comment type="caution">
    <text evidence="3">The sequence shown here is derived from an EMBL/GenBank/DDBJ whole genome shotgun (WGS) entry which is preliminary data.</text>
</comment>
<feature type="domain" description="CHASE2" evidence="2">
    <location>
        <begin position="73"/>
        <end position="376"/>
    </location>
</feature>
<keyword evidence="4" id="KW-1185">Reference proteome</keyword>
<dbReference type="Proteomes" id="UP001267878">
    <property type="component" value="Unassembled WGS sequence"/>
</dbReference>
<proteinExistence type="predicted"/>
<name>A0ABU1VP31_9GAMM</name>
<feature type="transmembrane region" description="Helical" evidence="1">
    <location>
        <begin position="389"/>
        <end position="407"/>
    </location>
</feature>
<dbReference type="Pfam" id="PF05226">
    <property type="entry name" value="CHASE2"/>
    <property type="match status" value="1"/>
</dbReference>
<dbReference type="EMBL" id="JAVDVW010000001">
    <property type="protein sequence ID" value="MDR7099246.1"/>
    <property type="molecule type" value="Genomic_DNA"/>
</dbReference>
<dbReference type="SMART" id="SM01080">
    <property type="entry name" value="CHASE2"/>
    <property type="match status" value="1"/>
</dbReference>
<protein>
    <submittedName>
        <fullName evidence="3">CHASE2 domain-containing sensor protein</fullName>
    </submittedName>
</protein>
<dbReference type="RefSeq" id="WP_310053451.1">
    <property type="nucleotide sequence ID" value="NZ_JAVDVW010000001.1"/>
</dbReference>
<evidence type="ECO:0000313" key="4">
    <source>
        <dbReference type="Proteomes" id="UP001267878"/>
    </source>
</evidence>
<keyword evidence="1" id="KW-1133">Transmembrane helix</keyword>
<organism evidence="3 4">
    <name type="scientific">Agrilutibacter niabensis</name>
    <dbReference type="NCBI Taxonomy" id="380628"/>
    <lineage>
        <taxon>Bacteria</taxon>
        <taxon>Pseudomonadati</taxon>
        <taxon>Pseudomonadota</taxon>
        <taxon>Gammaproteobacteria</taxon>
        <taxon>Lysobacterales</taxon>
        <taxon>Lysobacteraceae</taxon>
        <taxon>Agrilutibacter</taxon>
    </lineage>
</organism>